<keyword evidence="3" id="KW-0804">Transcription</keyword>
<name>A0A3P3U6B1_9BACL</name>
<evidence type="ECO:0000256" key="3">
    <source>
        <dbReference type="ARBA" id="ARBA00023163"/>
    </source>
</evidence>
<dbReference type="Pfam" id="PF03466">
    <property type="entry name" value="LysR_substrate"/>
    <property type="match status" value="1"/>
</dbReference>
<dbReference type="InterPro" id="IPR005119">
    <property type="entry name" value="LysR_subst-bd"/>
</dbReference>
<comment type="caution">
    <text evidence="5">The sequence shown here is derived from an EMBL/GenBank/DDBJ whole genome shotgun (WGS) entry which is preliminary data.</text>
</comment>
<sequence>MRLSDLADETWILREEGSGTKQAADNFFEMYEFTPKAIMEFGSTQVIKESVEAGLGISLLSRWTIAKELAGGYIGMIHVEGLPFKRSFSIVTRSAYLTKALEKFIETLKEYLK</sequence>
<dbReference type="EMBL" id="RRCN01000001">
    <property type="protein sequence ID" value="RRJ65099.1"/>
    <property type="molecule type" value="Genomic_DNA"/>
</dbReference>
<keyword evidence="2" id="KW-0805">Transcription regulation</keyword>
<accession>A0A3P3U6B1</accession>
<dbReference type="PANTHER" id="PTHR30126:SF39">
    <property type="entry name" value="HTH-TYPE TRANSCRIPTIONAL REGULATOR CYSL"/>
    <property type="match status" value="1"/>
</dbReference>
<dbReference type="Proteomes" id="UP000267017">
    <property type="component" value="Unassembled WGS sequence"/>
</dbReference>
<reference evidence="5 6" key="1">
    <citation type="submission" date="2018-11" db="EMBL/GenBank/DDBJ databases">
        <title>Genome sequencing of Paenibacillus sp. KCOM 3021 (= ChDC PVNT-B20).</title>
        <authorList>
            <person name="Kook J.-K."/>
            <person name="Park S.-N."/>
            <person name="Lim Y.K."/>
        </authorList>
    </citation>
    <scope>NUCLEOTIDE SEQUENCE [LARGE SCALE GENOMIC DNA]</scope>
    <source>
        <strain evidence="5 6">KCOM 3021</strain>
    </source>
</reference>
<evidence type="ECO:0000256" key="1">
    <source>
        <dbReference type="ARBA" id="ARBA00009437"/>
    </source>
</evidence>
<evidence type="ECO:0000259" key="4">
    <source>
        <dbReference type="Pfam" id="PF03466"/>
    </source>
</evidence>
<dbReference type="SUPFAM" id="SSF53850">
    <property type="entry name" value="Periplasmic binding protein-like II"/>
    <property type="match status" value="1"/>
</dbReference>
<feature type="domain" description="LysR substrate-binding" evidence="4">
    <location>
        <begin position="2"/>
        <end position="112"/>
    </location>
</feature>
<dbReference type="GO" id="GO:0000976">
    <property type="term" value="F:transcription cis-regulatory region binding"/>
    <property type="evidence" value="ECO:0007669"/>
    <property type="project" value="TreeGrafter"/>
</dbReference>
<dbReference type="GO" id="GO:0006355">
    <property type="term" value="P:regulation of DNA-templated transcription"/>
    <property type="evidence" value="ECO:0007669"/>
    <property type="project" value="TreeGrafter"/>
</dbReference>
<dbReference type="OrthoDB" id="9785745at2"/>
<keyword evidence="6" id="KW-1185">Reference proteome</keyword>
<organism evidence="5 6">
    <name type="scientific">Paenibacillus oralis</name>
    <dbReference type="NCBI Taxonomy" id="2490856"/>
    <lineage>
        <taxon>Bacteria</taxon>
        <taxon>Bacillati</taxon>
        <taxon>Bacillota</taxon>
        <taxon>Bacilli</taxon>
        <taxon>Bacillales</taxon>
        <taxon>Paenibacillaceae</taxon>
        <taxon>Paenibacillus</taxon>
    </lineage>
</organism>
<dbReference type="Gene3D" id="3.40.190.290">
    <property type="match status" value="1"/>
</dbReference>
<dbReference type="PANTHER" id="PTHR30126">
    <property type="entry name" value="HTH-TYPE TRANSCRIPTIONAL REGULATOR"/>
    <property type="match status" value="1"/>
</dbReference>
<comment type="similarity">
    <text evidence="1">Belongs to the LysR transcriptional regulatory family.</text>
</comment>
<dbReference type="AlphaFoldDB" id="A0A3P3U6B1"/>
<protein>
    <recommendedName>
        <fullName evidence="4">LysR substrate-binding domain-containing protein</fullName>
    </recommendedName>
</protein>
<dbReference type="RefSeq" id="WP_128632899.1">
    <property type="nucleotide sequence ID" value="NZ_RRCN01000001.1"/>
</dbReference>
<evidence type="ECO:0000313" key="5">
    <source>
        <dbReference type="EMBL" id="RRJ65099.1"/>
    </source>
</evidence>
<proteinExistence type="inferred from homology"/>
<evidence type="ECO:0000313" key="6">
    <source>
        <dbReference type="Proteomes" id="UP000267017"/>
    </source>
</evidence>
<gene>
    <name evidence="5" type="ORF">EHV15_20910</name>
</gene>
<evidence type="ECO:0000256" key="2">
    <source>
        <dbReference type="ARBA" id="ARBA00023015"/>
    </source>
</evidence>